<dbReference type="GeneID" id="8580679"/>
<sequence length="89" mass="9853">MASICLETPEEAEKPIPSSTPQSPSVTSSPMPPESVTSSGAPARPQSALNHPQNQNRIQNMYNDSKFSFLNTLPMEKVDRWLQCAEFVF</sequence>
<dbReference type="HOGENOM" id="CLU_2456782_0_0_1"/>
<dbReference type="eggNOG" id="KOG4717">
    <property type="taxonomic scope" value="Eukaryota"/>
</dbReference>
<evidence type="ECO:0000313" key="4">
    <source>
        <dbReference type="WormBase" id="CBG11878"/>
    </source>
</evidence>
<dbReference type="KEGG" id="cbr:CBG_11878"/>
<dbReference type="WormBase" id="CBG11878">
    <property type="protein sequence ID" value="CBP31649"/>
    <property type="gene ID" value="WBGene00032917"/>
</dbReference>
<proteinExistence type="predicted"/>
<gene>
    <name evidence="2 4" type="ORF">CBG11878</name>
    <name evidence="2" type="ORF">CBG_11878</name>
</gene>
<reference evidence="2 3" key="2">
    <citation type="journal article" date="2011" name="PLoS Genet.">
        <title>Caenorhabditis briggsae recombinant inbred line genotypes reveal inter-strain incompatibility and the evolution of recombination.</title>
        <authorList>
            <person name="Ross J.A."/>
            <person name="Koboldt D.C."/>
            <person name="Staisch J.E."/>
            <person name="Chamberlin H.M."/>
            <person name="Gupta B.P."/>
            <person name="Miller R.D."/>
            <person name="Baird S.E."/>
            <person name="Haag E.S."/>
        </authorList>
    </citation>
    <scope>NUCLEOTIDE SEQUENCE [LARGE SCALE GENOMIC DNA]</scope>
    <source>
        <strain evidence="2 3">AF16</strain>
    </source>
</reference>
<organism evidence="2 3">
    <name type="scientific">Caenorhabditis briggsae</name>
    <dbReference type="NCBI Taxonomy" id="6238"/>
    <lineage>
        <taxon>Eukaryota</taxon>
        <taxon>Metazoa</taxon>
        <taxon>Ecdysozoa</taxon>
        <taxon>Nematoda</taxon>
        <taxon>Chromadorea</taxon>
        <taxon>Rhabditida</taxon>
        <taxon>Rhabditina</taxon>
        <taxon>Rhabditomorpha</taxon>
        <taxon>Rhabditoidea</taxon>
        <taxon>Rhabditidae</taxon>
        <taxon>Peloderinae</taxon>
        <taxon>Caenorhabditis</taxon>
    </lineage>
</organism>
<protein>
    <submittedName>
        <fullName evidence="2">Protein CBG11878</fullName>
    </submittedName>
</protein>
<reference evidence="2 3" key="1">
    <citation type="journal article" date="2003" name="PLoS Biol.">
        <title>The genome sequence of Caenorhabditis briggsae: a platform for comparative genomics.</title>
        <authorList>
            <person name="Stein L.D."/>
            <person name="Bao Z."/>
            <person name="Blasiar D."/>
            <person name="Blumenthal T."/>
            <person name="Brent M.R."/>
            <person name="Chen N."/>
            <person name="Chinwalla A."/>
            <person name="Clarke L."/>
            <person name="Clee C."/>
            <person name="Coghlan A."/>
            <person name="Coulson A."/>
            <person name="D'Eustachio P."/>
            <person name="Fitch D.H."/>
            <person name="Fulton L.A."/>
            <person name="Fulton R.E."/>
            <person name="Griffiths-Jones S."/>
            <person name="Harris T.W."/>
            <person name="Hillier L.W."/>
            <person name="Kamath R."/>
            <person name="Kuwabara P.E."/>
            <person name="Mardis E.R."/>
            <person name="Marra M.A."/>
            <person name="Miner T.L."/>
            <person name="Minx P."/>
            <person name="Mullikin J.C."/>
            <person name="Plumb R.W."/>
            <person name="Rogers J."/>
            <person name="Schein J.E."/>
            <person name="Sohrmann M."/>
            <person name="Spieth J."/>
            <person name="Stajich J.E."/>
            <person name="Wei C."/>
            <person name="Willey D."/>
            <person name="Wilson R.K."/>
            <person name="Durbin R."/>
            <person name="Waterston R.H."/>
        </authorList>
    </citation>
    <scope>NUCLEOTIDE SEQUENCE [LARGE SCALE GENOMIC DNA]</scope>
    <source>
        <strain evidence="2 3">AF16</strain>
    </source>
</reference>
<name>A8XE77_CAEBR</name>
<feature type="region of interest" description="Disordered" evidence="1">
    <location>
        <begin position="1"/>
        <end position="54"/>
    </location>
</feature>
<dbReference type="AlphaFoldDB" id="A8XE77"/>
<feature type="compositionally biased region" description="Low complexity" evidence="1">
    <location>
        <begin position="15"/>
        <end position="39"/>
    </location>
</feature>
<dbReference type="EMBL" id="HE601268">
    <property type="protein sequence ID" value="CAP30949.2"/>
    <property type="molecule type" value="Genomic_DNA"/>
</dbReference>
<dbReference type="RefSeq" id="XP_045094691.1">
    <property type="nucleotide sequence ID" value="XM_045242025.1"/>
</dbReference>
<evidence type="ECO:0000313" key="3">
    <source>
        <dbReference type="Proteomes" id="UP000008549"/>
    </source>
</evidence>
<dbReference type="CTD" id="8580679"/>
<evidence type="ECO:0000256" key="1">
    <source>
        <dbReference type="SAM" id="MobiDB-lite"/>
    </source>
</evidence>
<keyword evidence="3" id="KW-1185">Reference proteome</keyword>
<evidence type="ECO:0000313" key="2">
    <source>
        <dbReference type="EMBL" id="CAP30949.2"/>
    </source>
</evidence>
<accession>A8XE77</accession>
<dbReference type="Proteomes" id="UP000008549">
    <property type="component" value="Unassembled WGS sequence"/>
</dbReference>
<dbReference type="InParanoid" id="A8XE77"/>